<organism evidence="7 8">
    <name type="scientific">Cyanidioschyzon merolae (strain NIES-3377 / 10D)</name>
    <name type="common">Unicellular red alga</name>
    <dbReference type="NCBI Taxonomy" id="280699"/>
    <lineage>
        <taxon>Eukaryota</taxon>
        <taxon>Rhodophyta</taxon>
        <taxon>Bangiophyceae</taxon>
        <taxon>Cyanidiales</taxon>
        <taxon>Cyanidiaceae</taxon>
        <taxon>Cyanidioschyzon</taxon>
    </lineage>
</organism>
<reference evidence="7 8" key="2">
    <citation type="journal article" date="2007" name="BMC Biol.">
        <title>A 100%-complete sequence reveals unusually simple genomic features in the hot-spring red alga Cyanidioschyzon merolae.</title>
        <authorList>
            <person name="Nozaki H."/>
            <person name="Takano H."/>
            <person name="Misumi O."/>
            <person name="Terasawa K."/>
            <person name="Matsuzaki M."/>
            <person name="Maruyama S."/>
            <person name="Nishida K."/>
            <person name="Yagisawa F."/>
            <person name="Yoshida Y."/>
            <person name="Fujiwara T."/>
            <person name="Takio S."/>
            <person name="Tamura K."/>
            <person name="Chung S.J."/>
            <person name="Nakamura S."/>
            <person name="Kuroiwa H."/>
            <person name="Tanaka K."/>
            <person name="Sato N."/>
            <person name="Kuroiwa T."/>
        </authorList>
    </citation>
    <scope>NUCLEOTIDE SEQUENCE [LARGE SCALE GENOMIC DNA]</scope>
    <source>
        <strain evidence="7 8">10D</strain>
    </source>
</reference>
<keyword evidence="4" id="KW-1015">Disulfide bond</keyword>
<evidence type="ECO:0000256" key="1">
    <source>
        <dbReference type="ARBA" id="ARBA00003318"/>
    </source>
</evidence>
<keyword evidence="8" id="KW-1185">Reference proteome</keyword>
<dbReference type="PANTHER" id="PTHR45663">
    <property type="entry name" value="GEO12009P1"/>
    <property type="match status" value="1"/>
</dbReference>
<dbReference type="HOGENOM" id="CLU_090389_0_3_1"/>
<keyword evidence="3" id="KW-0249">Electron transport</keyword>
<dbReference type="FunFam" id="3.40.30.10:FF:000001">
    <property type="entry name" value="Thioredoxin"/>
    <property type="match status" value="1"/>
</dbReference>
<dbReference type="InterPro" id="IPR017937">
    <property type="entry name" value="Thioredoxin_CS"/>
</dbReference>
<evidence type="ECO:0000259" key="6">
    <source>
        <dbReference type="PROSITE" id="PS51352"/>
    </source>
</evidence>
<dbReference type="Pfam" id="PF00085">
    <property type="entry name" value="Thioredoxin"/>
    <property type="match status" value="1"/>
</dbReference>
<dbReference type="PANTHER" id="PTHR45663:SF22">
    <property type="entry name" value="THIOREDOXIN X, CHLOROPLASTIC"/>
    <property type="match status" value="1"/>
</dbReference>
<dbReference type="NCBIfam" id="TIGR01068">
    <property type="entry name" value="thioredoxin"/>
    <property type="match status" value="1"/>
</dbReference>
<dbReference type="PROSITE" id="PS00194">
    <property type="entry name" value="THIOREDOXIN_1"/>
    <property type="match status" value="1"/>
</dbReference>
<dbReference type="STRING" id="280699.M1VAA6"/>
<feature type="domain" description="Thioredoxin" evidence="6">
    <location>
        <begin position="41"/>
        <end position="170"/>
    </location>
</feature>
<dbReference type="Gramene" id="CMQ093CT">
    <property type="protein sequence ID" value="CMQ093CT"/>
    <property type="gene ID" value="CMQ093C"/>
</dbReference>
<dbReference type="RefSeq" id="XP_005538045.1">
    <property type="nucleotide sequence ID" value="XM_005537988.1"/>
</dbReference>
<evidence type="ECO:0000256" key="4">
    <source>
        <dbReference type="ARBA" id="ARBA00023157"/>
    </source>
</evidence>
<comment type="function">
    <text evidence="1">Participates in various redox reactions through the reversible oxidation of its active center dithiol to a disulfide and catalyzes dithiol-disulfide exchange reactions.</text>
</comment>
<evidence type="ECO:0000256" key="5">
    <source>
        <dbReference type="ARBA" id="ARBA00023284"/>
    </source>
</evidence>
<dbReference type="KEGG" id="cme:CYME_CMQ093C"/>
<keyword evidence="2" id="KW-0813">Transport</keyword>
<dbReference type="OMA" id="MMTHRIS"/>
<dbReference type="EMBL" id="AP006499">
    <property type="protein sequence ID" value="BAM82009.1"/>
    <property type="molecule type" value="Genomic_DNA"/>
</dbReference>
<reference evidence="7 8" key="1">
    <citation type="journal article" date="2004" name="Nature">
        <title>Genome sequence of the ultrasmall unicellular red alga Cyanidioschyzon merolae 10D.</title>
        <authorList>
            <person name="Matsuzaki M."/>
            <person name="Misumi O."/>
            <person name="Shin-i T."/>
            <person name="Maruyama S."/>
            <person name="Takahara M."/>
            <person name="Miyagishima S."/>
            <person name="Mori T."/>
            <person name="Nishida K."/>
            <person name="Yagisawa F."/>
            <person name="Nishida K."/>
            <person name="Yoshida Y."/>
            <person name="Nishimura Y."/>
            <person name="Nakao S."/>
            <person name="Kobayashi T."/>
            <person name="Momoyama Y."/>
            <person name="Higashiyama T."/>
            <person name="Minoda A."/>
            <person name="Sano M."/>
            <person name="Nomoto H."/>
            <person name="Oishi K."/>
            <person name="Hayashi H."/>
            <person name="Ohta F."/>
            <person name="Nishizaka S."/>
            <person name="Haga S."/>
            <person name="Miura S."/>
            <person name="Morishita T."/>
            <person name="Kabeya Y."/>
            <person name="Terasawa K."/>
            <person name="Suzuki Y."/>
            <person name="Ishii Y."/>
            <person name="Asakawa S."/>
            <person name="Takano H."/>
            <person name="Ohta N."/>
            <person name="Kuroiwa H."/>
            <person name="Tanaka K."/>
            <person name="Shimizu N."/>
            <person name="Sugano S."/>
            <person name="Sato N."/>
            <person name="Nozaki H."/>
            <person name="Ogasawara N."/>
            <person name="Kohara Y."/>
            <person name="Kuroiwa T."/>
        </authorList>
    </citation>
    <scope>NUCLEOTIDE SEQUENCE [LARGE SCALE GENOMIC DNA]</scope>
    <source>
        <strain evidence="7 8">10D</strain>
    </source>
</reference>
<dbReference type="PROSITE" id="PS51352">
    <property type="entry name" value="THIOREDOXIN_2"/>
    <property type="match status" value="1"/>
</dbReference>
<evidence type="ECO:0000256" key="2">
    <source>
        <dbReference type="ARBA" id="ARBA00022448"/>
    </source>
</evidence>
<accession>M1VAA6</accession>
<dbReference type="eggNOG" id="KOG0910">
    <property type="taxonomic scope" value="Eukaryota"/>
</dbReference>
<dbReference type="InterPro" id="IPR013766">
    <property type="entry name" value="Thioredoxin_domain"/>
</dbReference>
<evidence type="ECO:0000313" key="7">
    <source>
        <dbReference type="EMBL" id="BAM82009.1"/>
    </source>
</evidence>
<evidence type="ECO:0000256" key="3">
    <source>
        <dbReference type="ARBA" id="ARBA00022982"/>
    </source>
</evidence>
<dbReference type="Gene3D" id="3.40.30.10">
    <property type="entry name" value="Glutaredoxin"/>
    <property type="match status" value="1"/>
</dbReference>
<dbReference type="AlphaFoldDB" id="M1VAA6"/>
<dbReference type="Proteomes" id="UP000007014">
    <property type="component" value="Chromosome 17"/>
</dbReference>
<keyword evidence="5" id="KW-0676">Redox-active center</keyword>
<dbReference type="SUPFAM" id="SSF52833">
    <property type="entry name" value="Thioredoxin-like"/>
    <property type="match status" value="1"/>
</dbReference>
<dbReference type="GO" id="GO:0015035">
    <property type="term" value="F:protein-disulfide reductase activity"/>
    <property type="evidence" value="ECO:0007669"/>
    <property type="project" value="InterPro"/>
</dbReference>
<sequence>MFVIGNAPSSPSGRNAGTRAVCSRPMSSHCPVVRNQSQRQRWASRRVPAFEKRRVAGSARTLVCKAPTLTDDMFESEVLQADVPVLVDFYAEWCGPCKLIAPLIDWAANEFSGKMKVYKLDTDTNPKFLTRYGISGLPTLILMKKGDVVARHEGAIGKPALTQFLTENLPELVP</sequence>
<dbReference type="InterPro" id="IPR005746">
    <property type="entry name" value="Thioredoxin"/>
</dbReference>
<protein>
    <submittedName>
        <fullName evidence="7">Thioredoxin</fullName>
    </submittedName>
</protein>
<dbReference type="CDD" id="cd02947">
    <property type="entry name" value="TRX_family"/>
    <property type="match status" value="1"/>
</dbReference>
<dbReference type="InterPro" id="IPR036249">
    <property type="entry name" value="Thioredoxin-like_sf"/>
</dbReference>
<dbReference type="PRINTS" id="PR00421">
    <property type="entry name" value="THIOREDOXIN"/>
</dbReference>
<dbReference type="OrthoDB" id="2121326at2759"/>
<proteinExistence type="predicted"/>
<evidence type="ECO:0000313" key="8">
    <source>
        <dbReference type="Proteomes" id="UP000007014"/>
    </source>
</evidence>
<dbReference type="GO" id="GO:0005737">
    <property type="term" value="C:cytoplasm"/>
    <property type="evidence" value="ECO:0007669"/>
    <property type="project" value="TreeGrafter"/>
</dbReference>
<name>M1VAA6_CYAM1</name>
<gene>
    <name evidence="7" type="ORF">CYME_CMQ093C</name>
</gene>
<dbReference type="GeneID" id="16996534"/>